<reference evidence="1" key="1">
    <citation type="journal article" date="2011" name="PLoS Biol.">
        <title>Gene gain and loss during evolution of obligate parasitism in the white rust pathogen of Arabidopsis thaliana.</title>
        <authorList>
            <person name="Kemen E."/>
            <person name="Gardiner A."/>
            <person name="Schultz-Larsen T."/>
            <person name="Kemen A.C."/>
            <person name="Balmuth A.L."/>
            <person name="Robert-Seilaniantz A."/>
            <person name="Bailey K."/>
            <person name="Holub E."/>
            <person name="Studholme D.J."/>
            <person name="Maclean D."/>
            <person name="Jones J.D."/>
        </authorList>
    </citation>
    <scope>NUCLEOTIDE SEQUENCE</scope>
</reference>
<accession>F0WQX1</accession>
<organism evidence="1">
    <name type="scientific">Albugo laibachii Nc14</name>
    <dbReference type="NCBI Taxonomy" id="890382"/>
    <lineage>
        <taxon>Eukaryota</taxon>
        <taxon>Sar</taxon>
        <taxon>Stramenopiles</taxon>
        <taxon>Oomycota</taxon>
        <taxon>Peronosporomycetes</taxon>
        <taxon>Albuginales</taxon>
        <taxon>Albuginaceae</taxon>
        <taxon>Albugo</taxon>
    </lineage>
</organism>
<sequence>MDGAFIQWLCEKQTGVSLSTMEAEFTSTSHVVRELIGFHEVFSEIGFKVAKLRKMMMDNEAVIRQLESEDSMSSAKHVNIQVKFMRYFAKLRLVKIEYVEGHMMKADLLTKAHHASRMTELSETFSSNYLGNGHVRGAE</sequence>
<evidence type="ECO:0000313" key="1">
    <source>
        <dbReference type="EMBL" id="CCA23731.1"/>
    </source>
</evidence>
<reference evidence="1" key="2">
    <citation type="submission" date="2011-02" db="EMBL/GenBank/DDBJ databases">
        <authorList>
            <person name="MacLean D."/>
        </authorList>
    </citation>
    <scope>NUCLEOTIDE SEQUENCE</scope>
</reference>
<dbReference type="AlphaFoldDB" id="F0WQX1"/>
<dbReference type="EMBL" id="FR824250">
    <property type="protein sequence ID" value="CCA23731.1"/>
    <property type="molecule type" value="Genomic_DNA"/>
</dbReference>
<protein>
    <submittedName>
        <fullName evidence="1">AlNc14C205G8781 protein</fullName>
    </submittedName>
</protein>
<gene>
    <name evidence="1" type="primary">AlNc14C205G8781</name>
    <name evidence="1" type="ORF">ALNC14_098750</name>
</gene>
<dbReference type="CDD" id="cd09272">
    <property type="entry name" value="RNase_HI_RT_Ty1"/>
    <property type="match status" value="1"/>
</dbReference>
<dbReference type="HOGENOM" id="CLU_001650_6_3_1"/>
<name>F0WQX1_9STRA</name>
<proteinExistence type="predicted"/>